<accession>A0A0W8FDY9</accession>
<reference evidence="4" key="1">
    <citation type="journal article" date="2015" name="Proc. Natl. Acad. Sci. U.S.A.">
        <title>Networks of energetic and metabolic interactions define dynamics in microbial communities.</title>
        <authorList>
            <person name="Embree M."/>
            <person name="Liu J.K."/>
            <person name="Al-Bassam M.M."/>
            <person name="Zengler K."/>
        </authorList>
    </citation>
    <scope>NUCLEOTIDE SEQUENCE</scope>
</reference>
<dbReference type="PROSITE" id="PS51371">
    <property type="entry name" value="CBS"/>
    <property type="match status" value="2"/>
</dbReference>
<keyword evidence="1" id="KW-0129">CBS domain</keyword>
<evidence type="ECO:0000259" key="3">
    <source>
        <dbReference type="PROSITE" id="PS51901"/>
    </source>
</evidence>
<evidence type="ECO:0000313" key="4">
    <source>
        <dbReference type="EMBL" id="KUG18850.1"/>
    </source>
</evidence>
<feature type="domain" description="ACP-type MB" evidence="3">
    <location>
        <begin position="152"/>
        <end position="184"/>
    </location>
</feature>
<proteinExistence type="predicted"/>
<dbReference type="PANTHER" id="PTHR43080">
    <property type="entry name" value="CBS DOMAIN-CONTAINING PROTEIN CBSX3, MITOCHONDRIAL"/>
    <property type="match status" value="1"/>
</dbReference>
<dbReference type="InterPro" id="IPR051257">
    <property type="entry name" value="Diverse_CBS-Domain"/>
</dbReference>
<evidence type="ECO:0000256" key="1">
    <source>
        <dbReference type="ARBA" id="ARBA00023122"/>
    </source>
</evidence>
<dbReference type="Gene3D" id="3.10.580.10">
    <property type="entry name" value="CBS-domain"/>
    <property type="match status" value="1"/>
</dbReference>
<dbReference type="PROSITE" id="PS51901">
    <property type="entry name" value="ACP_MB"/>
    <property type="match status" value="1"/>
</dbReference>
<dbReference type="EMBL" id="LNQE01001355">
    <property type="protein sequence ID" value="KUG18850.1"/>
    <property type="molecule type" value="Genomic_DNA"/>
</dbReference>
<protein>
    <submittedName>
        <fullName evidence="4">Cbs domain protein</fullName>
    </submittedName>
</protein>
<dbReference type="InterPro" id="IPR046342">
    <property type="entry name" value="CBS_dom_sf"/>
</dbReference>
<dbReference type="PANTHER" id="PTHR43080:SF2">
    <property type="entry name" value="CBS DOMAIN-CONTAINING PROTEIN"/>
    <property type="match status" value="1"/>
</dbReference>
<name>A0A0W8FDY9_9ZZZZ</name>
<dbReference type="SUPFAM" id="SSF54631">
    <property type="entry name" value="CBS-domain pair"/>
    <property type="match status" value="1"/>
</dbReference>
<dbReference type="AlphaFoldDB" id="A0A0W8FDY9"/>
<dbReference type="InterPro" id="IPR044065">
    <property type="entry name" value="ACP_MB"/>
</dbReference>
<feature type="domain" description="CBS" evidence="2">
    <location>
        <begin position="76"/>
        <end position="132"/>
    </location>
</feature>
<comment type="caution">
    <text evidence="4">The sequence shown here is derived from an EMBL/GenBank/DDBJ whole genome shotgun (WGS) entry which is preliminary data.</text>
</comment>
<feature type="domain" description="CBS" evidence="2">
    <location>
        <begin position="11"/>
        <end position="67"/>
    </location>
</feature>
<gene>
    <name evidence="4" type="ORF">ASZ90_011448</name>
</gene>
<dbReference type="SMART" id="SM00116">
    <property type="entry name" value="CBS"/>
    <property type="match status" value="2"/>
</dbReference>
<organism evidence="4">
    <name type="scientific">hydrocarbon metagenome</name>
    <dbReference type="NCBI Taxonomy" id="938273"/>
    <lineage>
        <taxon>unclassified sequences</taxon>
        <taxon>metagenomes</taxon>
        <taxon>ecological metagenomes</taxon>
    </lineage>
</organism>
<evidence type="ECO:0000259" key="2">
    <source>
        <dbReference type="PROSITE" id="PS51371"/>
    </source>
</evidence>
<sequence>METEIPVRDIMTRPVITADADLDVLSAAKRMGSANVGSLIIVSRDKTTGILTERDLVRKVIAQGVDPRNLKVREIMSSPVTAIEPDASIRDAANLMLRAGVKRLPVILKGKLMGIITDTDLVSGCSVGLNDILSDLLEMHRENIHFEQPRGTVSGICEVCGQLSDNLENVNGELLCWSCRDGNR</sequence>
<dbReference type="Pfam" id="PF00571">
    <property type="entry name" value="CBS"/>
    <property type="match status" value="2"/>
</dbReference>
<dbReference type="InterPro" id="IPR000644">
    <property type="entry name" value="CBS_dom"/>
</dbReference>